<evidence type="ECO:0000256" key="1">
    <source>
        <dbReference type="SAM" id="MobiDB-lite"/>
    </source>
</evidence>
<dbReference type="InterPro" id="IPR002559">
    <property type="entry name" value="Transposase_11"/>
</dbReference>
<dbReference type="Pfam" id="PF01609">
    <property type="entry name" value="DDE_Tnp_1"/>
    <property type="match status" value="1"/>
</dbReference>
<feature type="domain" description="Transposase IS4-like" evidence="2">
    <location>
        <begin position="48"/>
        <end position="199"/>
    </location>
</feature>
<dbReference type="NCBIfam" id="NF033580">
    <property type="entry name" value="transpos_IS5_3"/>
    <property type="match status" value="1"/>
</dbReference>
<protein>
    <submittedName>
        <fullName evidence="3">IS5 family transposase</fullName>
    </submittedName>
</protein>
<name>A0ABT8M5T8_9EURY</name>
<reference evidence="3" key="1">
    <citation type="submission" date="2019-05" db="EMBL/GenBank/DDBJ databases">
        <title>Isolation and characterization of methanogens from the cold seep sediment at Four-Way Closure Ridge.</title>
        <authorList>
            <person name="You Y.-T."/>
            <person name="Chen S.-C."/>
            <person name="Zhang W.-L."/>
            <person name="Lai M.-C."/>
        </authorList>
    </citation>
    <scope>NUCLEOTIDE SEQUENCE</scope>
    <source>
        <strain evidence="3">FWC-SCC3</strain>
    </source>
</reference>
<keyword evidence="4" id="KW-1185">Reference proteome</keyword>
<dbReference type="PANTHER" id="PTHR30007">
    <property type="entry name" value="PHP DOMAIN PROTEIN"/>
    <property type="match status" value="1"/>
</dbReference>
<feature type="region of interest" description="Disordered" evidence="1">
    <location>
        <begin position="1"/>
        <end position="24"/>
    </location>
</feature>
<evidence type="ECO:0000313" key="4">
    <source>
        <dbReference type="Proteomes" id="UP001168423"/>
    </source>
</evidence>
<proteinExistence type="predicted"/>
<dbReference type="Proteomes" id="UP001168423">
    <property type="component" value="Unassembled WGS sequence"/>
</dbReference>
<gene>
    <name evidence="3" type="ORF">FGW20_13210</name>
</gene>
<sequence>MDGSPVPPRTLRERRVSGDLPRPSSIWLRDQKNRSLTLCDRYQGYPGKKRGSIGYDGYKKVNGNKLSALVDRNGLPLACTVAPANVHDSRLYEPTLETFEIPEVQVRPRIISADAAYDAREIRQYNRKRGIKSNIPVNRRSRKQPKRGRPFWFDLELYKKRSAVERFFSWIEAFKKIVPRYERYEHSFMGLIHLACSVMIARVLG</sequence>
<evidence type="ECO:0000313" key="3">
    <source>
        <dbReference type="EMBL" id="MDN7013958.1"/>
    </source>
</evidence>
<accession>A0ABT8M5T8</accession>
<dbReference type="EMBL" id="VCYI01000029">
    <property type="protein sequence ID" value="MDN7013958.1"/>
    <property type="molecule type" value="Genomic_DNA"/>
</dbReference>
<dbReference type="PANTHER" id="PTHR30007:SF0">
    <property type="entry name" value="TRANSPOSASE"/>
    <property type="match status" value="1"/>
</dbReference>
<comment type="caution">
    <text evidence="3">The sequence shown here is derived from an EMBL/GenBank/DDBJ whole genome shotgun (WGS) entry which is preliminary data.</text>
</comment>
<evidence type="ECO:0000259" key="2">
    <source>
        <dbReference type="Pfam" id="PF01609"/>
    </source>
</evidence>
<organism evidence="3 4">
    <name type="scientific">Methanoculleus methanifontis</name>
    <dbReference type="NCBI Taxonomy" id="2584086"/>
    <lineage>
        <taxon>Archaea</taxon>
        <taxon>Methanobacteriati</taxon>
        <taxon>Methanobacteriota</taxon>
        <taxon>Stenosarchaea group</taxon>
        <taxon>Methanomicrobia</taxon>
        <taxon>Methanomicrobiales</taxon>
        <taxon>Methanomicrobiaceae</taxon>
        <taxon>Methanoculleus</taxon>
    </lineage>
</organism>